<accession>A0A382B1R0</accession>
<reference evidence="2" key="1">
    <citation type="submission" date="2018-05" db="EMBL/GenBank/DDBJ databases">
        <authorList>
            <person name="Lanie J.A."/>
            <person name="Ng W.-L."/>
            <person name="Kazmierczak K.M."/>
            <person name="Andrzejewski T.M."/>
            <person name="Davidsen T.M."/>
            <person name="Wayne K.J."/>
            <person name="Tettelin H."/>
            <person name="Glass J.I."/>
            <person name="Rusch D."/>
            <person name="Podicherti R."/>
            <person name="Tsui H.-C.T."/>
            <person name="Winkler M.E."/>
        </authorList>
    </citation>
    <scope>NUCLEOTIDE SEQUENCE</scope>
</reference>
<dbReference type="AlphaFoldDB" id="A0A382B1R0"/>
<protein>
    <submittedName>
        <fullName evidence="2">Uncharacterized protein</fullName>
    </submittedName>
</protein>
<gene>
    <name evidence="2" type="ORF">METZ01_LOCUS160559</name>
</gene>
<organism evidence="2">
    <name type="scientific">marine metagenome</name>
    <dbReference type="NCBI Taxonomy" id="408172"/>
    <lineage>
        <taxon>unclassified sequences</taxon>
        <taxon>metagenomes</taxon>
        <taxon>ecological metagenomes</taxon>
    </lineage>
</organism>
<dbReference type="EMBL" id="UINC01027811">
    <property type="protein sequence ID" value="SVB07705.1"/>
    <property type="molecule type" value="Genomic_DNA"/>
</dbReference>
<feature type="region of interest" description="Disordered" evidence="1">
    <location>
        <begin position="1"/>
        <end position="23"/>
    </location>
</feature>
<proteinExistence type="predicted"/>
<feature type="compositionally biased region" description="Polar residues" evidence="1">
    <location>
        <begin position="14"/>
        <end position="23"/>
    </location>
</feature>
<evidence type="ECO:0000313" key="2">
    <source>
        <dbReference type="EMBL" id="SVB07705.1"/>
    </source>
</evidence>
<evidence type="ECO:0000256" key="1">
    <source>
        <dbReference type="SAM" id="MobiDB-lite"/>
    </source>
</evidence>
<feature type="non-terminal residue" evidence="2">
    <location>
        <position position="23"/>
    </location>
</feature>
<name>A0A382B1R0_9ZZZZ</name>
<sequence length="23" mass="2394">MGQRQPNLVGAIPTNGQALNSRA</sequence>